<proteinExistence type="inferred from homology"/>
<evidence type="ECO:0000313" key="3">
    <source>
        <dbReference type="Proteomes" id="UP000006620"/>
    </source>
</evidence>
<dbReference type="AlphaFoldDB" id="F8FP78"/>
<comment type="similarity">
    <text evidence="1">Belongs to the WXG100 family.</text>
</comment>
<dbReference type="SUPFAM" id="SSF140453">
    <property type="entry name" value="EsxAB dimer-like"/>
    <property type="match status" value="1"/>
</dbReference>
<dbReference type="NCBIfam" id="TIGR03930">
    <property type="entry name" value="WXG100_ESAT6"/>
    <property type="match status" value="1"/>
</dbReference>
<evidence type="ECO:0000256" key="1">
    <source>
        <dbReference type="RuleBase" id="RU362001"/>
    </source>
</evidence>
<sequence>MAKILVSPETLQQASNTFKQGGAESQAQVQKLKATINGLQGQWEGMTQQKFFADFQQAESMMKNYVELLHNISTQLDTIAQRFRQADGQG</sequence>
<protein>
    <recommendedName>
        <fullName evidence="1">ESAT-6-like protein</fullName>
    </recommendedName>
</protein>
<dbReference type="Gene3D" id="1.10.287.850">
    <property type="entry name" value="HP0062-like domain"/>
    <property type="match status" value="1"/>
</dbReference>
<dbReference type="InterPro" id="IPR010310">
    <property type="entry name" value="T7SS_ESAT-6-like"/>
</dbReference>
<dbReference type="Pfam" id="PF06013">
    <property type="entry name" value="WXG100"/>
    <property type="match status" value="1"/>
</dbReference>
<organism evidence="2 3">
    <name type="scientific">Paenibacillus mucilaginosus (strain KNP414)</name>
    <dbReference type="NCBI Taxonomy" id="1036673"/>
    <lineage>
        <taxon>Bacteria</taxon>
        <taxon>Bacillati</taxon>
        <taxon>Bacillota</taxon>
        <taxon>Bacilli</taxon>
        <taxon>Bacillales</taxon>
        <taxon>Paenibacillaceae</taxon>
        <taxon>Paenibacillus</taxon>
    </lineage>
</organism>
<gene>
    <name evidence="2" type="ordered locus">KNP414_00403</name>
</gene>
<evidence type="ECO:0000313" key="2">
    <source>
        <dbReference type="EMBL" id="AEI39028.1"/>
    </source>
</evidence>
<dbReference type="HOGENOM" id="CLU_158563_3_1_9"/>
<dbReference type="RefSeq" id="WP_013914194.1">
    <property type="nucleotide sequence ID" value="NC_015690.1"/>
</dbReference>
<dbReference type="KEGG" id="pms:KNP414_00403"/>
<dbReference type="InterPro" id="IPR036689">
    <property type="entry name" value="ESAT-6-like_sf"/>
</dbReference>
<accession>F8FP78</accession>
<name>F8FP78_PAEMK</name>
<dbReference type="PATRIC" id="fig|1036673.3.peg.355"/>
<reference evidence="2 3" key="2">
    <citation type="journal article" date="2013" name="Genome Announc.">
        <title>Genome Sequence of Growth-Improving Paenibacillus mucilaginosus Strain KNP414.</title>
        <authorList>
            <person name="Lu J.J."/>
            <person name="Wang J.F."/>
            <person name="Hu X.F."/>
        </authorList>
    </citation>
    <scope>NUCLEOTIDE SEQUENCE [LARGE SCALE GENOMIC DNA]</scope>
    <source>
        <strain evidence="2 3">KNP414</strain>
    </source>
</reference>
<reference evidence="3" key="1">
    <citation type="submission" date="2011-06" db="EMBL/GenBank/DDBJ databases">
        <title>Complete genome sequence of Paenibacillus mucilaginosus KNP414.</title>
        <authorList>
            <person name="Wang J."/>
            <person name="Hu S."/>
            <person name="Hu X."/>
            <person name="Zhang B."/>
            <person name="Dong D."/>
            <person name="Zhang S."/>
            <person name="Zhao K."/>
            <person name="Wu D."/>
        </authorList>
    </citation>
    <scope>NUCLEOTIDE SEQUENCE [LARGE SCALE GENOMIC DNA]</scope>
    <source>
        <strain evidence="3">KNP414</strain>
    </source>
</reference>
<dbReference type="Proteomes" id="UP000006620">
    <property type="component" value="Chromosome"/>
</dbReference>
<dbReference type="EMBL" id="CP002869">
    <property type="protein sequence ID" value="AEI39028.1"/>
    <property type="molecule type" value="Genomic_DNA"/>
</dbReference>